<evidence type="ECO:0000256" key="2">
    <source>
        <dbReference type="ARBA" id="ARBA00022490"/>
    </source>
</evidence>
<feature type="region of interest" description="Disordered" evidence="4">
    <location>
        <begin position="200"/>
        <end position="237"/>
    </location>
</feature>
<dbReference type="InterPro" id="IPR013087">
    <property type="entry name" value="Znf_C2H2_type"/>
</dbReference>
<gene>
    <name evidence="6" type="ORF">L207DRAFT_482608</name>
</gene>
<evidence type="ECO:0000259" key="5">
    <source>
        <dbReference type="PROSITE" id="PS50033"/>
    </source>
</evidence>
<feature type="compositionally biased region" description="Basic and acidic residues" evidence="4">
    <location>
        <begin position="200"/>
        <end position="214"/>
    </location>
</feature>
<keyword evidence="3" id="KW-0175">Coiled coil</keyword>
<comment type="subcellular location">
    <subcellularLocation>
        <location evidence="1">Cytoplasm</location>
    </subcellularLocation>
</comment>
<dbReference type="GO" id="GO:0005737">
    <property type="term" value="C:cytoplasm"/>
    <property type="evidence" value="ECO:0007669"/>
    <property type="project" value="UniProtKB-SubCell"/>
</dbReference>
<dbReference type="InterPro" id="IPR015940">
    <property type="entry name" value="UBA"/>
</dbReference>
<dbReference type="EMBL" id="KZ613941">
    <property type="protein sequence ID" value="PMD43951.1"/>
    <property type="molecule type" value="Genomic_DNA"/>
</dbReference>
<feature type="compositionally biased region" description="Low complexity" evidence="4">
    <location>
        <begin position="223"/>
        <end position="232"/>
    </location>
</feature>
<evidence type="ECO:0000256" key="3">
    <source>
        <dbReference type="ARBA" id="ARBA00023054"/>
    </source>
</evidence>
<dbReference type="AlphaFoldDB" id="A0A2J6RZK8"/>
<dbReference type="SUPFAM" id="SSF54236">
    <property type="entry name" value="Ubiquitin-like"/>
    <property type="match status" value="1"/>
</dbReference>
<dbReference type="InterPro" id="IPR009060">
    <property type="entry name" value="UBA-like_sf"/>
</dbReference>
<dbReference type="PANTHER" id="PTHR46340:SF1">
    <property type="entry name" value="UBX DOMAIN-CONTAINING PROTEIN 1"/>
    <property type="match status" value="1"/>
</dbReference>
<dbReference type="GO" id="GO:0036435">
    <property type="term" value="F:K48-linked polyubiquitin modification-dependent protein binding"/>
    <property type="evidence" value="ECO:0007669"/>
    <property type="project" value="TreeGrafter"/>
</dbReference>
<organism evidence="6 7">
    <name type="scientific">Hyaloscypha variabilis (strain UAMH 11265 / GT02V1 / F)</name>
    <name type="common">Meliniomyces variabilis</name>
    <dbReference type="NCBI Taxonomy" id="1149755"/>
    <lineage>
        <taxon>Eukaryota</taxon>
        <taxon>Fungi</taxon>
        <taxon>Dikarya</taxon>
        <taxon>Ascomycota</taxon>
        <taxon>Pezizomycotina</taxon>
        <taxon>Leotiomycetes</taxon>
        <taxon>Helotiales</taxon>
        <taxon>Hyaloscyphaceae</taxon>
        <taxon>Hyaloscypha</taxon>
        <taxon>Hyaloscypha variabilis</taxon>
    </lineage>
</organism>
<dbReference type="GO" id="GO:0031397">
    <property type="term" value="P:negative regulation of protein ubiquitination"/>
    <property type="evidence" value="ECO:0007669"/>
    <property type="project" value="TreeGrafter"/>
</dbReference>
<dbReference type="InterPro" id="IPR001012">
    <property type="entry name" value="UBX_dom"/>
</dbReference>
<name>A0A2J6RZK8_HYAVF</name>
<accession>A0A2J6RZK8</accession>
<evidence type="ECO:0000313" key="7">
    <source>
        <dbReference type="Proteomes" id="UP000235786"/>
    </source>
</evidence>
<feature type="region of interest" description="Disordered" evidence="4">
    <location>
        <begin position="36"/>
        <end position="69"/>
    </location>
</feature>
<keyword evidence="2" id="KW-0963">Cytoplasm</keyword>
<dbReference type="PROSITE" id="PS00028">
    <property type="entry name" value="ZINC_FINGER_C2H2_1"/>
    <property type="match status" value="1"/>
</dbReference>
<dbReference type="STRING" id="1149755.A0A2J6RZK8"/>
<reference evidence="6 7" key="1">
    <citation type="submission" date="2016-04" db="EMBL/GenBank/DDBJ databases">
        <title>A degradative enzymes factory behind the ericoid mycorrhizal symbiosis.</title>
        <authorList>
            <consortium name="DOE Joint Genome Institute"/>
            <person name="Martino E."/>
            <person name="Morin E."/>
            <person name="Grelet G."/>
            <person name="Kuo A."/>
            <person name="Kohler A."/>
            <person name="Daghino S."/>
            <person name="Barry K."/>
            <person name="Choi C."/>
            <person name="Cichocki N."/>
            <person name="Clum A."/>
            <person name="Copeland A."/>
            <person name="Hainaut M."/>
            <person name="Haridas S."/>
            <person name="Labutti K."/>
            <person name="Lindquist E."/>
            <person name="Lipzen A."/>
            <person name="Khouja H.-R."/>
            <person name="Murat C."/>
            <person name="Ohm R."/>
            <person name="Olson A."/>
            <person name="Spatafora J."/>
            <person name="Veneault-Fourrey C."/>
            <person name="Henrissat B."/>
            <person name="Grigoriev I."/>
            <person name="Martin F."/>
            <person name="Perotto S."/>
        </authorList>
    </citation>
    <scope>NUCLEOTIDE SEQUENCE [LARGE SCALE GENOMIC DNA]</scope>
    <source>
        <strain evidence="6 7">F</strain>
    </source>
</reference>
<dbReference type="OrthoDB" id="10254930at2759"/>
<dbReference type="CDD" id="cd01767">
    <property type="entry name" value="UBX"/>
    <property type="match status" value="1"/>
</dbReference>
<evidence type="ECO:0000256" key="4">
    <source>
        <dbReference type="SAM" id="MobiDB-lite"/>
    </source>
</evidence>
<evidence type="ECO:0000313" key="6">
    <source>
        <dbReference type="EMBL" id="PMD43951.1"/>
    </source>
</evidence>
<feature type="domain" description="UBX" evidence="5">
    <location>
        <begin position="238"/>
        <end position="317"/>
    </location>
</feature>
<dbReference type="SUPFAM" id="SSF46934">
    <property type="entry name" value="UBA-like"/>
    <property type="match status" value="1"/>
</dbReference>
<dbReference type="GO" id="GO:0032435">
    <property type="term" value="P:negative regulation of proteasomal ubiquitin-dependent protein catabolic process"/>
    <property type="evidence" value="ECO:0007669"/>
    <property type="project" value="TreeGrafter"/>
</dbReference>
<dbReference type="GO" id="GO:0005634">
    <property type="term" value="C:nucleus"/>
    <property type="evidence" value="ECO:0007669"/>
    <property type="project" value="TreeGrafter"/>
</dbReference>
<sequence>MGQSDLEVLIEMGFEKARAEIAVKKTGGLQGALQWLEDNQDKPLEEITSSAKDDETNPSIEPAPLQEGEVARSMVCNECGRKFRSMAQAEFHASKTEHVDFAESTEEIAPLTEEEKKARLEELRAKNAEKKAKQAILDKEEQRKNEKIRMKSTKEVQDIKEKLAQQEQIKAAAAKRQEKLNDIAAKKRIQEKIAADKEARRLKAEAQKAEREGRAPPPDPSLAAAAAASSVGSGSGSVKKEVTEARLRLQTAGGVIQKTFPVETTLFEVGQSLVAENGGVEVESFTMTYPKKTFSGSVDFGKTLKEAGLTPSAVLIVK</sequence>
<feature type="compositionally biased region" description="Basic and acidic residues" evidence="4">
    <location>
        <begin position="39"/>
        <end position="55"/>
    </location>
</feature>
<keyword evidence="7" id="KW-1185">Reference proteome</keyword>
<evidence type="ECO:0000256" key="1">
    <source>
        <dbReference type="ARBA" id="ARBA00004496"/>
    </source>
</evidence>
<dbReference type="GO" id="GO:1903094">
    <property type="term" value="P:negative regulation of protein K48-linked deubiquitination"/>
    <property type="evidence" value="ECO:0007669"/>
    <property type="project" value="TreeGrafter"/>
</dbReference>
<feature type="region of interest" description="Disordered" evidence="4">
    <location>
        <begin position="127"/>
        <end position="157"/>
    </location>
</feature>
<dbReference type="Pfam" id="PF22562">
    <property type="entry name" value="UBA_7"/>
    <property type="match status" value="1"/>
</dbReference>
<dbReference type="InterPro" id="IPR029071">
    <property type="entry name" value="Ubiquitin-like_domsf"/>
</dbReference>
<proteinExistence type="predicted"/>
<dbReference type="Gene3D" id="1.10.8.10">
    <property type="entry name" value="DNA helicase RuvA subunit, C-terminal domain"/>
    <property type="match status" value="1"/>
</dbReference>
<dbReference type="PANTHER" id="PTHR46340">
    <property type="entry name" value="UBX DOMAIN-CONTAINING PROTEIN 1"/>
    <property type="match status" value="1"/>
</dbReference>
<dbReference type="Pfam" id="PF00789">
    <property type="entry name" value="UBX"/>
    <property type="match status" value="1"/>
</dbReference>
<dbReference type="Proteomes" id="UP000235786">
    <property type="component" value="Unassembled WGS sequence"/>
</dbReference>
<protein>
    <submittedName>
        <fullName evidence="6">Ubx domain protein</fullName>
    </submittedName>
</protein>
<dbReference type="PROSITE" id="PS50033">
    <property type="entry name" value="UBX"/>
    <property type="match status" value="1"/>
</dbReference>
<dbReference type="Gene3D" id="3.10.20.90">
    <property type="entry name" value="Phosphatidylinositol 3-kinase Catalytic Subunit, Chain A, domain 1"/>
    <property type="match status" value="1"/>
</dbReference>